<evidence type="ECO:0000256" key="2">
    <source>
        <dbReference type="ARBA" id="ARBA00007832"/>
    </source>
</evidence>
<dbReference type="Gene3D" id="1.10.510.40">
    <property type="match status" value="1"/>
</dbReference>
<evidence type="ECO:0000256" key="1">
    <source>
        <dbReference type="ARBA" id="ARBA00004924"/>
    </source>
</evidence>
<evidence type="ECO:0000313" key="5">
    <source>
        <dbReference type="EMBL" id="WNC17518.1"/>
    </source>
</evidence>
<keyword evidence="6" id="KW-1185">Reference proteome</keyword>
<reference evidence="5 6" key="1">
    <citation type="submission" date="2023-09" db="EMBL/GenBank/DDBJ databases">
        <title>Complete Genome and Methylome dissection of Bacillus brevis NEB573 original source of BbsI restriction endonuclease.</title>
        <authorList>
            <person name="Fomenkov A."/>
            <person name="Roberts R.D."/>
        </authorList>
    </citation>
    <scope>NUCLEOTIDE SEQUENCE [LARGE SCALE GENOMIC DNA]</scope>
    <source>
        <strain evidence="5 6">NEB573</strain>
    </source>
</reference>
<dbReference type="Gene3D" id="3.30.310.280">
    <property type="match status" value="1"/>
</dbReference>
<gene>
    <name evidence="5" type="ORF">RGB73_14795</name>
</gene>
<comment type="similarity">
    <text evidence="2">Belongs to the IucA/IucC family.</text>
</comment>
<proteinExistence type="inferred from homology"/>
<accession>A0ABY9TF91</accession>
<dbReference type="PANTHER" id="PTHR34384:SF6">
    <property type="entry name" value="STAPHYLOFERRIN B SYNTHASE"/>
    <property type="match status" value="1"/>
</dbReference>
<dbReference type="InterPro" id="IPR022770">
    <property type="entry name" value="IucA/IucC-like_C"/>
</dbReference>
<dbReference type="Proteomes" id="UP001256827">
    <property type="component" value="Chromosome"/>
</dbReference>
<dbReference type="EMBL" id="CP134050">
    <property type="protein sequence ID" value="WNC17518.1"/>
    <property type="molecule type" value="Genomic_DNA"/>
</dbReference>
<evidence type="ECO:0000259" key="4">
    <source>
        <dbReference type="Pfam" id="PF06276"/>
    </source>
</evidence>
<dbReference type="InterPro" id="IPR037455">
    <property type="entry name" value="LucA/IucC-like"/>
</dbReference>
<dbReference type="InterPro" id="IPR007310">
    <property type="entry name" value="Aerobactin_biosyn_IucA/IucC_N"/>
</dbReference>
<sequence length="606" mass="69486">MITREGIQPDLSKIGERVQDRVLCQLIEAVAYEEIILPRELLFPGGMMGGRVAIPGKTKLGESVDYVFEGKRQFTFDRIRVRRGTVRRRDSRGMQTAATLPLFVQEVLGQVLPDERLAILLDELEQTLVKDIQAQMHRAAAPASRNEPTYDEWESLLDGHPYHPCYKSRIGFHLRENQLYGPEFQADLRPIWLAVAKTDSVLSSLDGIDYVALVKEELGSETFAAFAARLRERGLEEADYWLMPVHPWQWENVVLPVFHSQLADQTIVMLGTGEDVYRAQQSIRSWANATAPEKSYLKLALGITNTSTKRMLAKHTVLNAPLVTNWLLALAQEDETIQELGVQFLGEFAGITYEYEKLPAAAQLQAYGSLGVIWRQSVHRFVDAEEQALPFHALSLMVRQEPAISPWIGKYGLEGWTRRLLDVTVTPLIHMLYAHGLALESHAQNIILIHRDGWPARVALKDFHDGVRFSKGHLPRPDVCPDLHREPAHHRAINRHSYMQTDDLPAVKDFLHSAFFFVCLGELSIFLAESYGLPEEAFWKMVADVIYRYQEEHPQYRQAYDWYDLFSETIMVEQLARRRMWKNAEVEPKPVPNPLYHYRRRRGGEA</sequence>
<evidence type="ECO:0000259" key="3">
    <source>
        <dbReference type="Pfam" id="PF04183"/>
    </source>
</evidence>
<feature type="domain" description="Aerobactin siderophore biosynthesis IucA/IucC-like C-terminal" evidence="4">
    <location>
        <begin position="416"/>
        <end position="585"/>
    </location>
</feature>
<dbReference type="Pfam" id="PF04183">
    <property type="entry name" value="IucA_IucC"/>
    <property type="match status" value="1"/>
</dbReference>
<protein>
    <submittedName>
        <fullName evidence="5">IucA/IucC family protein</fullName>
    </submittedName>
</protein>
<evidence type="ECO:0000313" key="6">
    <source>
        <dbReference type="Proteomes" id="UP001256827"/>
    </source>
</evidence>
<feature type="domain" description="Aerobactin siderophore biosynthesis IucA/IucC N-terminal" evidence="3">
    <location>
        <begin position="150"/>
        <end position="394"/>
    </location>
</feature>
<dbReference type="PANTHER" id="PTHR34384">
    <property type="entry name" value="L-2,3-DIAMINOPROPANOATE--CITRATE LIGASE"/>
    <property type="match status" value="1"/>
</dbReference>
<dbReference type="Pfam" id="PF06276">
    <property type="entry name" value="FhuF"/>
    <property type="match status" value="1"/>
</dbReference>
<dbReference type="RefSeq" id="WP_310773823.1">
    <property type="nucleotide sequence ID" value="NZ_CP134050.1"/>
</dbReference>
<dbReference type="Gene3D" id="6.10.250.3370">
    <property type="match status" value="1"/>
</dbReference>
<comment type="pathway">
    <text evidence="1">Siderophore biosynthesis.</text>
</comment>
<organism evidence="5 6">
    <name type="scientific">Brevibacillus brevis</name>
    <name type="common">Bacillus brevis</name>
    <dbReference type="NCBI Taxonomy" id="1393"/>
    <lineage>
        <taxon>Bacteria</taxon>
        <taxon>Bacillati</taxon>
        <taxon>Bacillota</taxon>
        <taxon>Bacilli</taxon>
        <taxon>Bacillales</taxon>
        <taxon>Paenibacillaceae</taxon>
        <taxon>Brevibacillus</taxon>
    </lineage>
</organism>
<name>A0ABY9TF91_BREBE</name>